<dbReference type="AlphaFoldDB" id="A0A1D7QRP8"/>
<feature type="domain" description="Glycosyl transferase family 1" evidence="1">
    <location>
        <begin position="214"/>
        <end position="366"/>
    </location>
</feature>
<dbReference type="RefSeq" id="WP_069363838.1">
    <property type="nucleotide sequence ID" value="NZ_CP012502.1"/>
</dbReference>
<dbReference type="OrthoDB" id="9811902at2"/>
<dbReference type="CDD" id="cd03794">
    <property type="entry name" value="GT4_WbuB-like"/>
    <property type="match status" value="1"/>
</dbReference>
<evidence type="ECO:0000313" key="3">
    <source>
        <dbReference type="Proteomes" id="UP000094463"/>
    </source>
</evidence>
<keyword evidence="2" id="KW-0808">Transferase</keyword>
<sequence length="396" mass="45613">MYKILLISQNFYPELGSGANRLKNIYKELNMMGMNVSALTTEPSYPEAKLFEEGSPYWNDQEMNENDHIHRLNTFVSKEKTAFFWRILYYTELFLRVRHYLRKHQHHYDVIYVTTPNIFMPWSVMASGKKLRHKSLLEVRDLWPDSVFALGKFTGFPFRQLLKKAETNMYEYFAAIVVNNRSFAHHIQSVTDEAPEITYVPNSLVKEEMQYSEDRPYSVIYSGNAGYAQDIDLLCEVCTKLKNHGVDVTLIPYGVHAKALKTRLQEEQFANVTVLDHMTREESLNEMAKHHVSLSIMNQQDVFMNVLPGKIIDSFGAGVPVVTNLAGETAHIIESNKAGFSMENAGSEEITEAILTILREPEVYQKHAFKLAESFTWEKNAEDLIRVIRGVNTRHG</sequence>
<accession>A0A1D7QRP8</accession>
<dbReference type="PANTHER" id="PTHR45947:SF3">
    <property type="entry name" value="SULFOQUINOVOSYL TRANSFERASE SQD2"/>
    <property type="match status" value="1"/>
</dbReference>
<dbReference type="PANTHER" id="PTHR45947">
    <property type="entry name" value="SULFOQUINOVOSYL TRANSFERASE SQD2"/>
    <property type="match status" value="1"/>
</dbReference>
<dbReference type="InterPro" id="IPR050194">
    <property type="entry name" value="Glycosyltransferase_grp1"/>
</dbReference>
<dbReference type="Pfam" id="PF00534">
    <property type="entry name" value="Glycos_transf_1"/>
    <property type="match status" value="1"/>
</dbReference>
<gene>
    <name evidence="2" type="ORF">BBEV_0293</name>
</gene>
<dbReference type="Proteomes" id="UP000094463">
    <property type="component" value="Chromosome"/>
</dbReference>
<dbReference type="PATRIC" id="fig|632773.3.peg.311"/>
<dbReference type="Gene3D" id="3.40.50.2000">
    <property type="entry name" value="Glycogen Phosphorylase B"/>
    <property type="match status" value="2"/>
</dbReference>
<reference evidence="2 3" key="1">
    <citation type="submission" date="2015-08" db="EMBL/GenBank/DDBJ databases">
        <title>The complete genome sequence of Bacillus beveridgei MLTeJB.</title>
        <authorList>
            <person name="Hanson T.E."/>
            <person name="Mesa C."/>
            <person name="Basesman S.M."/>
            <person name="Oremland R.S."/>
        </authorList>
    </citation>
    <scope>NUCLEOTIDE SEQUENCE [LARGE SCALE GENOMIC DNA]</scope>
    <source>
        <strain evidence="2 3">MLTeJB</strain>
    </source>
</reference>
<evidence type="ECO:0000259" key="1">
    <source>
        <dbReference type="Pfam" id="PF00534"/>
    </source>
</evidence>
<name>A0A1D7QRP8_9BACI</name>
<keyword evidence="3" id="KW-1185">Reference proteome</keyword>
<organism evidence="2 3">
    <name type="scientific">Salisediminibacterium beveridgei</name>
    <dbReference type="NCBI Taxonomy" id="632773"/>
    <lineage>
        <taxon>Bacteria</taxon>
        <taxon>Bacillati</taxon>
        <taxon>Bacillota</taxon>
        <taxon>Bacilli</taxon>
        <taxon>Bacillales</taxon>
        <taxon>Bacillaceae</taxon>
        <taxon>Salisediminibacterium</taxon>
    </lineage>
</organism>
<dbReference type="KEGG" id="bbev:BBEV_0293"/>
<dbReference type="STRING" id="632773.BBEV_0293"/>
<dbReference type="GO" id="GO:0016757">
    <property type="term" value="F:glycosyltransferase activity"/>
    <property type="evidence" value="ECO:0007669"/>
    <property type="project" value="InterPro"/>
</dbReference>
<dbReference type="SUPFAM" id="SSF53756">
    <property type="entry name" value="UDP-Glycosyltransferase/glycogen phosphorylase"/>
    <property type="match status" value="1"/>
</dbReference>
<evidence type="ECO:0000313" key="2">
    <source>
        <dbReference type="EMBL" id="AOM81687.1"/>
    </source>
</evidence>
<protein>
    <submittedName>
        <fullName evidence="2">Glycosyl transferase, group 1 family protein</fullName>
    </submittedName>
</protein>
<dbReference type="EMBL" id="CP012502">
    <property type="protein sequence ID" value="AOM81687.1"/>
    <property type="molecule type" value="Genomic_DNA"/>
</dbReference>
<proteinExistence type="predicted"/>
<dbReference type="InterPro" id="IPR001296">
    <property type="entry name" value="Glyco_trans_1"/>
</dbReference>